<evidence type="ECO:0000256" key="1">
    <source>
        <dbReference type="SAM" id="SignalP"/>
    </source>
</evidence>
<dbReference type="Proteomes" id="UP000297394">
    <property type="component" value="Unassembled WGS sequence"/>
</dbReference>
<gene>
    <name evidence="3" type="ORF">EHQ23_00460</name>
    <name evidence="4" type="ORF">EHQ26_07750</name>
</gene>
<protein>
    <submittedName>
        <fullName evidence="3">SH3 domain-containing protein</fullName>
    </submittedName>
</protein>
<evidence type="ECO:0000313" key="5">
    <source>
        <dbReference type="Proteomes" id="UP000297394"/>
    </source>
</evidence>
<evidence type="ECO:0000259" key="2">
    <source>
        <dbReference type="Pfam" id="PF08239"/>
    </source>
</evidence>
<keyword evidence="1" id="KW-0732">Signal</keyword>
<accession>A0A4R9IPT4</accession>
<evidence type="ECO:0000313" key="3">
    <source>
        <dbReference type="EMBL" id="TGK90074.1"/>
    </source>
</evidence>
<dbReference type="AlphaFoldDB" id="A0A4R9IPT4"/>
<feature type="chain" id="PRO_5043195412" evidence="1">
    <location>
        <begin position="20"/>
        <end position="425"/>
    </location>
</feature>
<evidence type="ECO:0000313" key="4">
    <source>
        <dbReference type="EMBL" id="TGK93904.1"/>
    </source>
</evidence>
<dbReference type="InterPro" id="IPR003646">
    <property type="entry name" value="SH3-like_bac-type"/>
</dbReference>
<sequence length="425" mass="49096">MLVLTRLKTKFIFSAVSLAIISCSSFPIGTGYTSGQKTIVYSMPDNKSPIVLELKRDSNFDIITYNFLKNNQKGKLWHKIKLNNTIGYIEEDAGENTNFQMQLFLTLNEPVYGFVVASSLVLRKQPNTTSAAIEKLATKEIVEILEEGRNQVTVNGKTGSWAKVKTKNNNIGFVFTPYLMLNKSPDNFVFGEDIEADEKGWAYITTSPNIIYQKKKGKLYSVDNNQVRENEFYLIKSRYITKDGKVFFYIYKQTASQADWYSDIEVEYTTDCYIPASQVIVSNRYAPLYSQTKETDKTKRKLIEFLDQQAKYEFDPEKSYFYTFRSKKDKFHVIITSIKSEYDECRGCFDSEDYNLVYVFQEKDNQFKKVFDKGGNRSASFVEEDKKFFITIATSPLPEGDESPSIIKYSTYKFDGSNFELELEE</sequence>
<feature type="domain" description="SH3b" evidence="2">
    <location>
        <begin position="119"/>
        <end position="179"/>
    </location>
</feature>
<dbReference type="OrthoDB" id="316873at2"/>
<keyword evidence="6" id="KW-1185">Reference proteome</keyword>
<comment type="caution">
    <text evidence="3">The sequence shown here is derived from an EMBL/GenBank/DDBJ whole genome shotgun (WGS) entry which is preliminary data.</text>
</comment>
<organism evidence="3 5">
    <name type="scientific">Leptospira bourretii</name>
    <dbReference type="NCBI Taxonomy" id="2484962"/>
    <lineage>
        <taxon>Bacteria</taxon>
        <taxon>Pseudomonadati</taxon>
        <taxon>Spirochaetota</taxon>
        <taxon>Spirochaetia</taxon>
        <taxon>Leptospirales</taxon>
        <taxon>Leptospiraceae</taxon>
        <taxon>Leptospira</taxon>
    </lineage>
</organism>
<reference evidence="4" key="1">
    <citation type="submission" date="2018-10" db="EMBL/GenBank/DDBJ databases">
        <authorList>
            <person name="Vincent A.T."/>
            <person name="Schiettekatte O."/>
            <person name="Bourhy P."/>
            <person name="Veyrier F.J."/>
            <person name="Picardeau M."/>
        </authorList>
    </citation>
    <scope>NUCLEOTIDE SEQUENCE</scope>
    <source>
        <strain evidence="4">201800281</strain>
    </source>
</reference>
<proteinExistence type="predicted"/>
<dbReference type="Proteomes" id="UP000297918">
    <property type="component" value="Unassembled WGS sequence"/>
</dbReference>
<dbReference type="EMBL" id="RQFL01000011">
    <property type="protein sequence ID" value="TGK93904.1"/>
    <property type="molecule type" value="Genomic_DNA"/>
</dbReference>
<reference evidence="3 5" key="2">
    <citation type="journal article" date="2019" name="PLoS Negl. Trop. Dis.">
        <title>Revisiting the worldwide diversity of Leptospira species in the environment.</title>
        <authorList>
            <person name="Vincent A.T."/>
            <person name="Schiettekatte O."/>
            <person name="Bourhy P."/>
            <person name="Veyrier F.J."/>
            <person name="Picardeau M."/>
        </authorList>
    </citation>
    <scope>NUCLEOTIDE SEQUENCE [LARGE SCALE GENOMIC DNA]</scope>
    <source>
        <strain evidence="3 5">201800280</strain>
        <strain evidence="4">201800281</strain>
    </source>
</reference>
<dbReference type="Gene3D" id="2.30.30.40">
    <property type="entry name" value="SH3 Domains"/>
    <property type="match status" value="1"/>
</dbReference>
<name>A0A4R9IPT4_9LEPT</name>
<dbReference type="Pfam" id="PF08239">
    <property type="entry name" value="SH3_3"/>
    <property type="match status" value="1"/>
</dbReference>
<dbReference type="PROSITE" id="PS51257">
    <property type="entry name" value="PROKAR_LIPOPROTEIN"/>
    <property type="match status" value="1"/>
</dbReference>
<feature type="signal peptide" evidence="1">
    <location>
        <begin position="1"/>
        <end position="19"/>
    </location>
</feature>
<evidence type="ECO:0000313" key="6">
    <source>
        <dbReference type="Proteomes" id="UP000297918"/>
    </source>
</evidence>
<dbReference type="EMBL" id="RQFM01000006">
    <property type="protein sequence ID" value="TGK90074.1"/>
    <property type="molecule type" value="Genomic_DNA"/>
</dbReference>